<feature type="transmembrane region" description="Helical" evidence="7">
    <location>
        <begin position="319"/>
        <end position="340"/>
    </location>
</feature>
<keyword evidence="4 7" id="KW-0812">Transmembrane</keyword>
<feature type="transmembrane region" description="Helical" evidence="7">
    <location>
        <begin position="145"/>
        <end position="167"/>
    </location>
</feature>
<comment type="subcellular location">
    <subcellularLocation>
        <location evidence="1">Cell membrane</location>
        <topology evidence="1">Multi-pass membrane protein</topology>
    </subcellularLocation>
</comment>
<keyword evidence="5 7" id="KW-1133">Transmembrane helix</keyword>
<dbReference type="EMBL" id="BAAAQK010000022">
    <property type="protein sequence ID" value="GAA1866825.1"/>
    <property type="molecule type" value="Genomic_DNA"/>
</dbReference>
<dbReference type="SUPFAM" id="SSF103473">
    <property type="entry name" value="MFS general substrate transporter"/>
    <property type="match status" value="1"/>
</dbReference>
<evidence type="ECO:0000256" key="6">
    <source>
        <dbReference type="ARBA" id="ARBA00023136"/>
    </source>
</evidence>
<keyword evidence="2" id="KW-0813">Transport</keyword>
<feature type="transmembrane region" description="Helical" evidence="7">
    <location>
        <begin position="86"/>
        <end position="106"/>
    </location>
</feature>
<feature type="transmembrane region" description="Helical" evidence="7">
    <location>
        <begin position="293"/>
        <end position="313"/>
    </location>
</feature>
<name>A0ABN2NFE8_9PSEU</name>
<dbReference type="PROSITE" id="PS50850">
    <property type="entry name" value="MFS"/>
    <property type="match status" value="1"/>
</dbReference>
<evidence type="ECO:0000256" key="3">
    <source>
        <dbReference type="ARBA" id="ARBA00022475"/>
    </source>
</evidence>
<sequence>MRATTGGPARDSAIGRRAWLVWAAALLAYVLAVMQRTSLGATGIDAAERFGISPSALSAFVFLQIGVYALGQIPAGLLVDRFGPRWVLAVAGVLLGGGQVLLATAGSLPSAAVARVLVGSGDALVFASIMVVVPRWFPGHRVPLLTQLTTLVGQAGQVLSLIPLLLLVHSGGWTLAFTVAAAASIVGAVVAGLLVRNGPHPAVPTDPVPVRELLAQVRAIWRRPGTRLGFFGHLGTQFSMMTFSLLWGVPYLVSAQGWSAVDAGWLLTMLVVASVCVGPLIGALTARLPGNRSTILLGVIALTATAWTVVLLWPGRAPGWLLVVLVLVLATNGPGSVVGFDLARTHNPRSALAVAQGMVNIGGYSASLVLLAAVGAVLTALGGFTPEAFRVAWLLQYPIWGLAVVGILVNRRVVRRAQGRAPSRFATACRAVVRQVSPAGVR</sequence>
<feature type="transmembrane region" description="Helical" evidence="7">
    <location>
        <begin position="361"/>
        <end position="385"/>
    </location>
</feature>
<evidence type="ECO:0000256" key="4">
    <source>
        <dbReference type="ARBA" id="ARBA00022692"/>
    </source>
</evidence>
<reference evidence="9 10" key="1">
    <citation type="journal article" date="2019" name="Int. J. Syst. Evol. Microbiol.">
        <title>The Global Catalogue of Microorganisms (GCM) 10K type strain sequencing project: providing services to taxonomists for standard genome sequencing and annotation.</title>
        <authorList>
            <consortium name="The Broad Institute Genomics Platform"/>
            <consortium name="The Broad Institute Genome Sequencing Center for Infectious Disease"/>
            <person name="Wu L."/>
            <person name="Ma J."/>
        </authorList>
    </citation>
    <scope>NUCLEOTIDE SEQUENCE [LARGE SCALE GENOMIC DNA]</scope>
    <source>
        <strain evidence="9 10">JCM 16009</strain>
    </source>
</reference>
<dbReference type="CDD" id="cd06174">
    <property type="entry name" value="MFS"/>
    <property type="match status" value="1"/>
</dbReference>
<dbReference type="InterPro" id="IPR011701">
    <property type="entry name" value="MFS"/>
</dbReference>
<feature type="domain" description="Major facilitator superfamily (MFS) profile" evidence="8">
    <location>
        <begin position="21"/>
        <end position="418"/>
    </location>
</feature>
<organism evidence="9 10">
    <name type="scientific">Pseudonocardia ailaonensis</name>
    <dbReference type="NCBI Taxonomy" id="367279"/>
    <lineage>
        <taxon>Bacteria</taxon>
        <taxon>Bacillati</taxon>
        <taxon>Actinomycetota</taxon>
        <taxon>Actinomycetes</taxon>
        <taxon>Pseudonocardiales</taxon>
        <taxon>Pseudonocardiaceae</taxon>
        <taxon>Pseudonocardia</taxon>
    </lineage>
</organism>
<gene>
    <name evidence="9" type="ORF">GCM10009836_54060</name>
</gene>
<dbReference type="InterPro" id="IPR050171">
    <property type="entry name" value="MFS_Transporters"/>
</dbReference>
<feature type="transmembrane region" description="Helical" evidence="7">
    <location>
        <begin position="228"/>
        <end position="253"/>
    </location>
</feature>
<feature type="transmembrane region" description="Helical" evidence="7">
    <location>
        <begin position="112"/>
        <end position="133"/>
    </location>
</feature>
<dbReference type="Gene3D" id="1.20.1250.20">
    <property type="entry name" value="MFS general substrate transporter like domains"/>
    <property type="match status" value="2"/>
</dbReference>
<proteinExistence type="predicted"/>
<feature type="transmembrane region" description="Helical" evidence="7">
    <location>
        <begin position="56"/>
        <end position="79"/>
    </location>
</feature>
<evidence type="ECO:0000256" key="2">
    <source>
        <dbReference type="ARBA" id="ARBA00022448"/>
    </source>
</evidence>
<dbReference type="RefSeq" id="WP_344422956.1">
    <property type="nucleotide sequence ID" value="NZ_BAAAQK010000022.1"/>
</dbReference>
<evidence type="ECO:0000313" key="9">
    <source>
        <dbReference type="EMBL" id="GAA1866825.1"/>
    </source>
</evidence>
<dbReference type="PANTHER" id="PTHR23517">
    <property type="entry name" value="RESISTANCE PROTEIN MDTM, PUTATIVE-RELATED-RELATED"/>
    <property type="match status" value="1"/>
</dbReference>
<feature type="transmembrane region" description="Helical" evidence="7">
    <location>
        <begin position="391"/>
        <end position="410"/>
    </location>
</feature>
<dbReference type="Pfam" id="PF07690">
    <property type="entry name" value="MFS_1"/>
    <property type="match status" value="1"/>
</dbReference>
<feature type="transmembrane region" description="Helical" evidence="7">
    <location>
        <begin position="265"/>
        <end position="286"/>
    </location>
</feature>
<keyword evidence="6 7" id="KW-0472">Membrane</keyword>
<evidence type="ECO:0000256" key="5">
    <source>
        <dbReference type="ARBA" id="ARBA00022989"/>
    </source>
</evidence>
<keyword evidence="3" id="KW-1003">Cell membrane</keyword>
<evidence type="ECO:0000256" key="7">
    <source>
        <dbReference type="SAM" id="Phobius"/>
    </source>
</evidence>
<keyword evidence="10" id="KW-1185">Reference proteome</keyword>
<dbReference type="InterPro" id="IPR020846">
    <property type="entry name" value="MFS_dom"/>
</dbReference>
<accession>A0ABN2NFE8</accession>
<evidence type="ECO:0000256" key="1">
    <source>
        <dbReference type="ARBA" id="ARBA00004651"/>
    </source>
</evidence>
<evidence type="ECO:0000313" key="10">
    <source>
        <dbReference type="Proteomes" id="UP001500449"/>
    </source>
</evidence>
<evidence type="ECO:0000259" key="8">
    <source>
        <dbReference type="PROSITE" id="PS50850"/>
    </source>
</evidence>
<dbReference type="PANTHER" id="PTHR23517:SF3">
    <property type="entry name" value="INTEGRAL MEMBRANE TRANSPORT PROTEIN"/>
    <property type="match status" value="1"/>
</dbReference>
<dbReference type="InterPro" id="IPR036259">
    <property type="entry name" value="MFS_trans_sf"/>
</dbReference>
<feature type="transmembrane region" description="Helical" evidence="7">
    <location>
        <begin position="173"/>
        <end position="195"/>
    </location>
</feature>
<comment type="caution">
    <text evidence="9">The sequence shown here is derived from an EMBL/GenBank/DDBJ whole genome shotgun (WGS) entry which is preliminary data.</text>
</comment>
<dbReference type="Proteomes" id="UP001500449">
    <property type="component" value="Unassembled WGS sequence"/>
</dbReference>
<protein>
    <submittedName>
        <fullName evidence="9">MFS transporter</fullName>
    </submittedName>
</protein>